<feature type="compositionally biased region" description="Polar residues" evidence="1">
    <location>
        <begin position="178"/>
        <end position="187"/>
    </location>
</feature>
<gene>
    <name evidence="2" type="ORF">HNAJ_LOCUS12083</name>
</gene>
<feature type="region of interest" description="Disordered" evidence="1">
    <location>
        <begin position="1"/>
        <end position="85"/>
    </location>
</feature>
<feature type="compositionally biased region" description="Basic and acidic residues" evidence="1">
    <location>
        <begin position="62"/>
        <end position="85"/>
    </location>
</feature>
<feature type="region of interest" description="Disordered" evidence="1">
    <location>
        <begin position="265"/>
        <end position="290"/>
    </location>
</feature>
<evidence type="ECO:0000313" key="4">
    <source>
        <dbReference type="WBParaSite" id="HNAJ_0001209401-mRNA-1"/>
    </source>
</evidence>
<name>A0A0R3TW69_RODNA</name>
<feature type="compositionally biased region" description="Basic and acidic residues" evidence="1">
    <location>
        <begin position="13"/>
        <end position="22"/>
    </location>
</feature>
<reference evidence="4" key="1">
    <citation type="submission" date="2016-04" db="UniProtKB">
        <authorList>
            <consortium name="WormBaseParasite"/>
        </authorList>
    </citation>
    <scope>IDENTIFICATION</scope>
</reference>
<organism evidence="4">
    <name type="scientific">Rodentolepis nana</name>
    <name type="common">Dwarf tapeworm</name>
    <name type="synonym">Hymenolepis nana</name>
    <dbReference type="NCBI Taxonomy" id="102285"/>
    <lineage>
        <taxon>Eukaryota</taxon>
        <taxon>Metazoa</taxon>
        <taxon>Spiralia</taxon>
        <taxon>Lophotrochozoa</taxon>
        <taxon>Platyhelminthes</taxon>
        <taxon>Cestoda</taxon>
        <taxon>Eucestoda</taxon>
        <taxon>Cyclophyllidea</taxon>
        <taxon>Hymenolepididae</taxon>
        <taxon>Rodentolepis</taxon>
    </lineage>
</organism>
<accession>A0A0R3TW69</accession>
<feature type="compositionally biased region" description="Basic and acidic residues" evidence="1">
    <location>
        <begin position="130"/>
        <end position="149"/>
    </location>
</feature>
<feature type="compositionally biased region" description="Basic and acidic residues" evidence="1">
    <location>
        <begin position="213"/>
        <end position="233"/>
    </location>
</feature>
<protein>
    <submittedName>
        <fullName evidence="4">Protein TSSC4</fullName>
    </submittedName>
</protein>
<reference evidence="2 3" key="2">
    <citation type="submission" date="2018-11" db="EMBL/GenBank/DDBJ databases">
        <authorList>
            <consortium name="Pathogen Informatics"/>
        </authorList>
    </citation>
    <scope>NUCLEOTIDE SEQUENCE [LARGE SCALE GENOMIC DNA]</scope>
</reference>
<feature type="compositionally biased region" description="Polar residues" evidence="1">
    <location>
        <begin position="27"/>
        <end position="36"/>
    </location>
</feature>
<feature type="compositionally biased region" description="Acidic residues" evidence="1">
    <location>
        <begin position="52"/>
        <end position="61"/>
    </location>
</feature>
<dbReference type="Proteomes" id="UP000278807">
    <property type="component" value="Unassembled WGS sequence"/>
</dbReference>
<dbReference type="AlphaFoldDB" id="A0A0R3TW69"/>
<dbReference type="WBParaSite" id="HNAJ_0001209401-mRNA-1">
    <property type="protein sequence ID" value="HNAJ_0001209401-mRNA-1"/>
    <property type="gene ID" value="HNAJ_0001209401"/>
</dbReference>
<feature type="compositionally biased region" description="Acidic residues" evidence="1">
    <location>
        <begin position="203"/>
        <end position="212"/>
    </location>
</feature>
<evidence type="ECO:0000256" key="1">
    <source>
        <dbReference type="SAM" id="MobiDB-lite"/>
    </source>
</evidence>
<keyword evidence="3" id="KW-1185">Reference proteome</keyword>
<feature type="region of interest" description="Disordered" evidence="1">
    <location>
        <begin position="178"/>
        <end position="233"/>
    </location>
</feature>
<dbReference type="EMBL" id="UZAE01014015">
    <property type="protein sequence ID" value="VDO12131.1"/>
    <property type="molecule type" value="Genomic_DNA"/>
</dbReference>
<feature type="region of interest" description="Disordered" evidence="1">
    <location>
        <begin position="111"/>
        <end position="149"/>
    </location>
</feature>
<proteinExistence type="predicted"/>
<evidence type="ECO:0000313" key="3">
    <source>
        <dbReference type="Proteomes" id="UP000278807"/>
    </source>
</evidence>
<sequence>MQQAEESLTKCGKQNEDQKHPCVAEALQSTEYTDLNVSVEELSEAEFHDSRDDDDDDDDADEWLKVSSEEKPPEKCNKQTEDRKHPCVAAALQSTEYIDLTNTNTFAKKNPVFSKEMPLNMEPPSNQQSRGRDSSLPDDKTYVVDRSDFNTHIKTEESLTKCGKQNEDQKHPCVAEALQSTEYTDLNVSVEELSEAEFHDSRDDDDDDDDADEWLKVSSEEKPPEKCNKQTEDRKHPCVAAALQSTEYIDLTNTNTFAKKNPVFSKEMPLNMEPPSNQQSRGRDSSLPDDKTYVVDRSDFNTHIKILTTGCVNFFLNKNSVFNLIVKERQPV</sequence>
<feature type="compositionally biased region" description="Basic and acidic residues" evidence="1">
    <location>
        <begin position="281"/>
        <end position="290"/>
    </location>
</feature>
<evidence type="ECO:0000313" key="2">
    <source>
        <dbReference type="EMBL" id="VDO12131.1"/>
    </source>
</evidence>